<feature type="transmembrane region" description="Helical" evidence="4">
    <location>
        <begin position="38"/>
        <end position="57"/>
    </location>
</feature>
<dbReference type="PANTHER" id="PTHR43280:SF29">
    <property type="entry name" value="ARAC-FAMILY TRANSCRIPTIONAL REGULATOR"/>
    <property type="match status" value="1"/>
</dbReference>
<organism evidence="6 7">
    <name type="scientific">Compostibacter hankyongensis</name>
    <dbReference type="NCBI Taxonomy" id="1007089"/>
    <lineage>
        <taxon>Bacteria</taxon>
        <taxon>Pseudomonadati</taxon>
        <taxon>Bacteroidota</taxon>
        <taxon>Chitinophagia</taxon>
        <taxon>Chitinophagales</taxon>
        <taxon>Chitinophagaceae</taxon>
        <taxon>Compostibacter</taxon>
    </lineage>
</organism>
<gene>
    <name evidence="6" type="ORF">GCM10023143_16410</name>
</gene>
<dbReference type="SUPFAM" id="SSF46689">
    <property type="entry name" value="Homeodomain-like"/>
    <property type="match status" value="1"/>
</dbReference>
<keyword evidence="2" id="KW-0238">DNA-binding</keyword>
<comment type="caution">
    <text evidence="6">The sequence shown here is derived from an EMBL/GenBank/DDBJ whole genome shotgun (WGS) entry which is preliminary data.</text>
</comment>
<dbReference type="InterPro" id="IPR018060">
    <property type="entry name" value="HTH_AraC"/>
</dbReference>
<evidence type="ECO:0000259" key="5">
    <source>
        <dbReference type="PROSITE" id="PS01124"/>
    </source>
</evidence>
<keyword evidence="4" id="KW-1133">Transmembrane helix</keyword>
<dbReference type="Gene3D" id="1.10.10.60">
    <property type="entry name" value="Homeodomain-like"/>
    <property type="match status" value="2"/>
</dbReference>
<evidence type="ECO:0000256" key="4">
    <source>
        <dbReference type="SAM" id="Phobius"/>
    </source>
</evidence>
<keyword evidence="4" id="KW-0812">Transmembrane</keyword>
<keyword evidence="4" id="KW-0472">Membrane</keyword>
<feature type="transmembrane region" description="Helical" evidence="4">
    <location>
        <begin position="69"/>
        <end position="89"/>
    </location>
</feature>
<evidence type="ECO:0000256" key="1">
    <source>
        <dbReference type="ARBA" id="ARBA00023015"/>
    </source>
</evidence>
<dbReference type="PROSITE" id="PS01124">
    <property type="entry name" value="HTH_ARAC_FAMILY_2"/>
    <property type="match status" value="1"/>
</dbReference>
<dbReference type="PANTHER" id="PTHR43280">
    <property type="entry name" value="ARAC-FAMILY TRANSCRIPTIONAL REGULATOR"/>
    <property type="match status" value="1"/>
</dbReference>
<feature type="domain" description="HTH araC/xylS-type" evidence="5">
    <location>
        <begin position="272"/>
        <end position="380"/>
    </location>
</feature>
<evidence type="ECO:0000256" key="3">
    <source>
        <dbReference type="ARBA" id="ARBA00023163"/>
    </source>
</evidence>
<feature type="transmembrane region" description="Helical" evidence="4">
    <location>
        <begin position="6"/>
        <end position="26"/>
    </location>
</feature>
<keyword evidence="7" id="KW-1185">Reference proteome</keyword>
<dbReference type="Proteomes" id="UP001501207">
    <property type="component" value="Unassembled WGS sequence"/>
</dbReference>
<dbReference type="Pfam" id="PF12833">
    <property type="entry name" value="HTH_18"/>
    <property type="match status" value="1"/>
</dbReference>
<dbReference type="SMART" id="SM00342">
    <property type="entry name" value="HTH_ARAC"/>
    <property type="match status" value="1"/>
</dbReference>
<evidence type="ECO:0000256" key="2">
    <source>
        <dbReference type="ARBA" id="ARBA00023125"/>
    </source>
</evidence>
<keyword evidence="3" id="KW-0804">Transcription</keyword>
<feature type="transmembrane region" description="Helical" evidence="4">
    <location>
        <begin position="110"/>
        <end position="132"/>
    </location>
</feature>
<protein>
    <recommendedName>
        <fullName evidence="5">HTH araC/xylS-type domain-containing protein</fullName>
    </recommendedName>
</protein>
<accession>A0ABP8FQC5</accession>
<sequence>MTFASGLFRTIILLGAAQGFVISVLLFYSGKDRQTNRLLALLIFLIALACLDLYGSFQGWFDRGIPELISYFVPMIVVMPFGPLIFFYVKSSLDPGFKMSRRLWIHFYPVVIDCVPQLTAMLYFAGLATGLIPRHPQPWGRFIDTYNVYSDIPRWISVSTYTWLSIKNIHSFKIKSENLTIFYDPARLRWLQQLTRGFLGFQVLWLLYLIPYVIPRYTNMMLDVFDWYPLYVPLAVLVYWLGIKGYLMAQQARQGVKKGLGKSAVLEDAAAGRILAILKKAMEDDRLYLDPLLNLQGLARHTGIAPKTISAVLNQHLHKNFNEFVNAYRVEAFKEKLLQPEVDRWTIAGIASECGFNSSASFQRIFKQTTGMSPSVYRSQVVSAGTSVSGSSPV</sequence>
<dbReference type="PRINTS" id="PR00032">
    <property type="entry name" value="HTHARAC"/>
</dbReference>
<feature type="transmembrane region" description="Helical" evidence="4">
    <location>
        <begin position="227"/>
        <end position="247"/>
    </location>
</feature>
<dbReference type="InterPro" id="IPR020449">
    <property type="entry name" value="Tscrpt_reg_AraC-type_HTH"/>
</dbReference>
<evidence type="ECO:0000313" key="7">
    <source>
        <dbReference type="Proteomes" id="UP001501207"/>
    </source>
</evidence>
<evidence type="ECO:0000313" key="6">
    <source>
        <dbReference type="EMBL" id="GAA4308769.1"/>
    </source>
</evidence>
<reference evidence="7" key="1">
    <citation type="journal article" date="2019" name="Int. J. Syst. Evol. Microbiol.">
        <title>The Global Catalogue of Microorganisms (GCM) 10K type strain sequencing project: providing services to taxonomists for standard genome sequencing and annotation.</title>
        <authorList>
            <consortium name="The Broad Institute Genomics Platform"/>
            <consortium name="The Broad Institute Genome Sequencing Center for Infectious Disease"/>
            <person name="Wu L."/>
            <person name="Ma J."/>
        </authorList>
    </citation>
    <scope>NUCLEOTIDE SEQUENCE [LARGE SCALE GENOMIC DNA]</scope>
    <source>
        <strain evidence="7">JCM 17664</strain>
    </source>
</reference>
<name>A0ABP8FQC5_9BACT</name>
<feature type="transmembrane region" description="Helical" evidence="4">
    <location>
        <begin position="197"/>
        <end position="215"/>
    </location>
</feature>
<proteinExistence type="predicted"/>
<keyword evidence="1" id="KW-0805">Transcription regulation</keyword>
<dbReference type="InterPro" id="IPR009057">
    <property type="entry name" value="Homeodomain-like_sf"/>
</dbReference>
<dbReference type="EMBL" id="BAABFN010000002">
    <property type="protein sequence ID" value="GAA4308769.1"/>
    <property type="molecule type" value="Genomic_DNA"/>
</dbReference>